<dbReference type="PANTHER" id="PTHR11803">
    <property type="entry name" value="2-IMINOBUTANOATE/2-IMINOPROPANOATE DEAMINASE RIDA"/>
    <property type="match status" value="1"/>
</dbReference>
<dbReference type="GO" id="GO:0005829">
    <property type="term" value="C:cytosol"/>
    <property type="evidence" value="ECO:0007669"/>
    <property type="project" value="TreeGrafter"/>
</dbReference>
<dbReference type="AlphaFoldDB" id="A0A6A6DYV9"/>
<proteinExistence type="predicted"/>
<name>A0A6A6DYV9_9PEZI</name>
<dbReference type="Gene3D" id="3.30.1330.40">
    <property type="entry name" value="RutC-like"/>
    <property type="match status" value="1"/>
</dbReference>
<dbReference type="GO" id="GO:0019239">
    <property type="term" value="F:deaminase activity"/>
    <property type="evidence" value="ECO:0007669"/>
    <property type="project" value="TreeGrafter"/>
</dbReference>
<organism evidence="1 2">
    <name type="scientific">Zopfia rhizophila CBS 207.26</name>
    <dbReference type="NCBI Taxonomy" id="1314779"/>
    <lineage>
        <taxon>Eukaryota</taxon>
        <taxon>Fungi</taxon>
        <taxon>Dikarya</taxon>
        <taxon>Ascomycota</taxon>
        <taxon>Pezizomycotina</taxon>
        <taxon>Dothideomycetes</taxon>
        <taxon>Dothideomycetes incertae sedis</taxon>
        <taxon>Zopfiaceae</taxon>
        <taxon>Zopfia</taxon>
    </lineage>
</organism>
<dbReference type="PANTHER" id="PTHR11803:SF39">
    <property type="entry name" value="2-IMINOBUTANOATE_2-IMINOPROPANOATE DEAMINASE"/>
    <property type="match status" value="1"/>
</dbReference>
<reference evidence="1" key="1">
    <citation type="journal article" date="2020" name="Stud. Mycol.">
        <title>101 Dothideomycetes genomes: a test case for predicting lifestyles and emergence of pathogens.</title>
        <authorList>
            <person name="Haridas S."/>
            <person name="Albert R."/>
            <person name="Binder M."/>
            <person name="Bloem J."/>
            <person name="Labutti K."/>
            <person name="Salamov A."/>
            <person name="Andreopoulos B."/>
            <person name="Baker S."/>
            <person name="Barry K."/>
            <person name="Bills G."/>
            <person name="Bluhm B."/>
            <person name="Cannon C."/>
            <person name="Castanera R."/>
            <person name="Culley D."/>
            <person name="Daum C."/>
            <person name="Ezra D."/>
            <person name="Gonzalez J."/>
            <person name="Henrissat B."/>
            <person name="Kuo A."/>
            <person name="Liang C."/>
            <person name="Lipzen A."/>
            <person name="Lutzoni F."/>
            <person name="Magnuson J."/>
            <person name="Mondo S."/>
            <person name="Nolan M."/>
            <person name="Ohm R."/>
            <person name="Pangilinan J."/>
            <person name="Park H.-J."/>
            <person name="Ramirez L."/>
            <person name="Alfaro M."/>
            <person name="Sun H."/>
            <person name="Tritt A."/>
            <person name="Yoshinaga Y."/>
            <person name="Zwiers L.-H."/>
            <person name="Turgeon B."/>
            <person name="Goodwin S."/>
            <person name="Spatafora J."/>
            <person name="Crous P."/>
            <person name="Grigoriev I."/>
        </authorList>
    </citation>
    <scope>NUCLEOTIDE SEQUENCE</scope>
    <source>
        <strain evidence="1">CBS 207.26</strain>
    </source>
</reference>
<dbReference type="InterPro" id="IPR006175">
    <property type="entry name" value="YjgF/YER057c/UK114"/>
</dbReference>
<dbReference type="GO" id="GO:0005739">
    <property type="term" value="C:mitochondrion"/>
    <property type="evidence" value="ECO:0007669"/>
    <property type="project" value="TreeGrafter"/>
</dbReference>
<evidence type="ECO:0000313" key="2">
    <source>
        <dbReference type="Proteomes" id="UP000800200"/>
    </source>
</evidence>
<dbReference type="Pfam" id="PF01042">
    <property type="entry name" value="Ribonuc_L-PSP"/>
    <property type="match status" value="1"/>
</dbReference>
<dbReference type="CDD" id="cd06152">
    <property type="entry name" value="YjgF_YER057c_UK114_like_4"/>
    <property type="match status" value="1"/>
</dbReference>
<dbReference type="SUPFAM" id="SSF55298">
    <property type="entry name" value="YjgF-like"/>
    <property type="match status" value="1"/>
</dbReference>
<accession>A0A6A6DYV9</accession>
<dbReference type="OrthoDB" id="309640at2759"/>
<sequence>MSHLQYFDYEGFGVRVRKETHYSQAVRIGDIIEISGQGGWDRITEEIPSDLGKEIDQAFANVEHTLQKAGGKGWEQVYKVRIYAAPLSGEGMGHMVRNLQKYCPNHQPILTGVGVQALYNNMHIEIEVSAHLGSTK</sequence>
<dbReference type="Proteomes" id="UP000800200">
    <property type="component" value="Unassembled WGS sequence"/>
</dbReference>
<evidence type="ECO:0000313" key="1">
    <source>
        <dbReference type="EMBL" id="KAF2183459.1"/>
    </source>
</evidence>
<gene>
    <name evidence="1" type="ORF">K469DRAFT_728011</name>
</gene>
<protein>
    <submittedName>
        <fullName evidence="1">YjgF-like protein</fullName>
    </submittedName>
</protein>
<keyword evidence="2" id="KW-1185">Reference proteome</keyword>
<dbReference type="InterPro" id="IPR035959">
    <property type="entry name" value="RutC-like_sf"/>
</dbReference>
<dbReference type="EMBL" id="ML994642">
    <property type="protein sequence ID" value="KAF2183459.1"/>
    <property type="molecule type" value="Genomic_DNA"/>
</dbReference>